<organism evidence="1 2">
    <name type="scientific">Obba rivulosa</name>
    <dbReference type="NCBI Taxonomy" id="1052685"/>
    <lineage>
        <taxon>Eukaryota</taxon>
        <taxon>Fungi</taxon>
        <taxon>Dikarya</taxon>
        <taxon>Basidiomycota</taxon>
        <taxon>Agaricomycotina</taxon>
        <taxon>Agaricomycetes</taxon>
        <taxon>Polyporales</taxon>
        <taxon>Gelatoporiaceae</taxon>
        <taxon>Obba</taxon>
    </lineage>
</organism>
<accession>A0A8E2AT85</accession>
<name>A0A8E2AT85_9APHY</name>
<dbReference type="EMBL" id="KV722536">
    <property type="protein sequence ID" value="OCH86272.1"/>
    <property type="molecule type" value="Genomic_DNA"/>
</dbReference>
<evidence type="ECO:0000313" key="1">
    <source>
        <dbReference type="EMBL" id="OCH86272.1"/>
    </source>
</evidence>
<dbReference type="Proteomes" id="UP000250043">
    <property type="component" value="Unassembled WGS sequence"/>
</dbReference>
<sequence length="418" mass="47581">MGATDLPPELNEHIIDFLEDDRAALHACAATWSGWTPFCRKYLFRALSLEDARFAEFLAILAASPYVGKFVRELYVTFEEFEEFESEEFEHFKTIVPHLGGVEEFHYTSGHWALPDISTLKNLGPVVRLVLCDAASLPTYGDLARFLGNFPLVEDLELLQCDGIDYENRKHLPALTVALQRMPLKWLVVEDVGIMPVIADCISQFPEPQLTSLSFDYSSLPEDWKYLPHFDPLVRWPKLHLQELSFDLHSENSPYDEAAHGPYPAQAQGHQAMKYSVFSNRYQTQRLSNFVRTLRSCGHVEVLRISTNMAGILDLAHLFGECGLHLTKSDEIHVEVLCQTSEDFELMTVSHWARSLLVFPGMLSQDWVLPGKKTFTVHCDHPGDRAAYIKVRDWALSQLSHLLPEQHVVVQFEGIPEA</sequence>
<dbReference type="SUPFAM" id="SSF52047">
    <property type="entry name" value="RNI-like"/>
    <property type="match status" value="1"/>
</dbReference>
<dbReference type="AlphaFoldDB" id="A0A8E2AT85"/>
<reference evidence="1 2" key="1">
    <citation type="submission" date="2016-07" db="EMBL/GenBank/DDBJ databases">
        <title>Draft genome of the white-rot fungus Obba rivulosa 3A-2.</title>
        <authorList>
            <consortium name="DOE Joint Genome Institute"/>
            <person name="Miettinen O."/>
            <person name="Riley R."/>
            <person name="Acob R."/>
            <person name="Barry K."/>
            <person name="Cullen D."/>
            <person name="De Vries R."/>
            <person name="Hainaut M."/>
            <person name="Hatakka A."/>
            <person name="Henrissat B."/>
            <person name="Hilden K."/>
            <person name="Kuo R."/>
            <person name="Labutti K."/>
            <person name="Lipzen A."/>
            <person name="Makela M.R."/>
            <person name="Sandor L."/>
            <person name="Spatafora J.W."/>
            <person name="Grigoriev I.V."/>
            <person name="Hibbett D.S."/>
        </authorList>
    </citation>
    <scope>NUCLEOTIDE SEQUENCE [LARGE SCALE GENOMIC DNA]</scope>
    <source>
        <strain evidence="1 2">3A-2</strain>
    </source>
</reference>
<protein>
    <submittedName>
        <fullName evidence="1">Uncharacterized protein</fullName>
    </submittedName>
</protein>
<keyword evidence="2" id="KW-1185">Reference proteome</keyword>
<gene>
    <name evidence="1" type="ORF">OBBRIDRAFT_797368</name>
</gene>
<evidence type="ECO:0000313" key="2">
    <source>
        <dbReference type="Proteomes" id="UP000250043"/>
    </source>
</evidence>
<proteinExistence type="predicted"/>
<dbReference type="OrthoDB" id="2921803at2759"/>